<evidence type="ECO:0000259" key="1">
    <source>
        <dbReference type="Pfam" id="PF03050"/>
    </source>
</evidence>
<sequence>MITDFWSPYDVVVCADKQKCWPHLLRDAAAVSEKHGDHPEWKSFSRRLVGVYRDAKKLQTQRPSICEADYDSAVGRLEQRLAKLGSESWDHADANRLSKRMAKYGSELLTFLWYDDVPSDNNAGERAIRPAVMIRKNSYCNHSDRGALTQSVLMSVLRTLRVRGHQPLDTILGALASYAKTGVMPPLPQKAE</sequence>
<feature type="domain" description="Transposase IS66 central" evidence="1">
    <location>
        <begin position="1"/>
        <end position="147"/>
    </location>
</feature>
<dbReference type="InterPro" id="IPR004291">
    <property type="entry name" value="Transposase_IS66_central"/>
</dbReference>
<protein>
    <submittedName>
        <fullName evidence="2">Transposase IS66 family protein</fullName>
    </submittedName>
</protein>
<dbReference type="RefSeq" id="WP_246146476.1">
    <property type="nucleotide sequence ID" value="NZ_CP036525.1"/>
</dbReference>
<proteinExistence type="predicted"/>
<dbReference type="AlphaFoldDB" id="A0A517N5H1"/>
<dbReference type="Proteomes" id="UP000318538">
    <property type="component" value="Chromosome"/>
</dbReference>
<organism evidence="2 3">
    <name type="scientific">Rubripirellula lacrimiformis</name>
    <dbReference type="NCBI Taxonomy" id="1930273"/>
    <lineage>
        <taxon>Bacteria</taxon>
        <taxon>Pseudomonadati</taxon>
        <taxon>Planctomycetota</taxon>
        <taxon>Planctomycetia</taxon>
        <taxon>Pirellulales</taxon>
        <taxon>Pirellulaceae</taxon>
        <taxon>Rubripirellula</taxon>
    </lineage>
</organism>
<dbReference type="KEGG" id="rlc:K227x_07510"/>
<name>A0A517N5H1_9BACT</name>
<keyword evidence="3" id="KW-1185">Reference proteome</keyword>
<dbReference type="InterPro" id="IPR052344">
    <property type="entry name" value="Transposase-related"/>
</dbReference>
<dbReference type="PANTHER" id="PTHR33678">
    <property type="entry name" value="BLL1576 PROTEIN"/>
    <property type="match status" value="1"/>
</dbReference>
<evidence type="ECO:0000313" key="3">
    <source>
        <dbReference type="Proteomes" id="UP000318538"/>
    </source>
</evidence>
<dbReference type="PANTHER" id="PTHR33678:SF2">
    <property type="match status" value="1"/>
</dbReference>
<evidence type="ECO:0000313" key="2">
    <source>
        <dbReference type="EMBL" id="QDT02375.1"/>
    </source>
</evidence>
<accession>A0A517N5H1</accession>
<dbReference type="EMBL" id="CP036525">
    <property type="protein sequence ID" value="QDT02375.1"/>
    <property type="molecule type" value="Genomic_DNA"/>
</dbReference>
<gene>
    <name evidence="2" type="ORF">K227x_07510</name>
</gene>
<dbReference type="Pfam" id="PF03050">
    <property type="entry name" value="DDE_Tnp_IS66"/>
    <property type="match status" value="1"/>
</dbReference>
<reference evidence="2 3" key="1">
    <citation type="submission" date="2019-02" db="EMBL/GenBank/DDBJ databases">
        <title>Deep-cultivation of Planctomycetes and their phenomic and genomic characterization uncovers novel biology.</title>
        <authorList>
            <person name="Wiegand S."/>
            <person name="Jogler M."/>
            <person name="Boedeker C."/>
            <person name="Pinto D."/>
            <person name="Vollmers J."/>
            <person name="Rivas-Marin E."/>
            <person name="Kohn T."/>
            <person name="Peeters S.H."/>
            <person name="Heuer A."/>
            <person name="Rast P."/>
            <person name="Oberbeckmann S."/>
            <person name="Bunk B."/>
            <person name="Jeske O."/>
            <person name="Meyerdierks A."/>
            <person name="Storesund J.E."/>
            <person name="Kallscheuer N."/>
            <person name="Luecker S."/>
            <person name="Lage O.M."/>
            <person name="Pohl T."/>
            <person name="Merkel B.J."/>
            <person name="Hornburger P."/>
            <person name="Mueller R.-W."/>
            <person name="Bruemmer F."/>
            <person name="Labrenz M."/>
            <person name="Spormann A.M."/>
            <person name="Op den Camp H."/>
            <person name="Overmann J."/>
            <person name="Amann R."/>
            <person name="Jetten M.S.M."/>
            <person name="Mascher T."/>
            <person name="Medema M.H."/>
            <person name="Devos D.P."/>
            <person name="Kaster A.-K."/>
            <person name="Ovreas L."/>
            <person name="Rohde M."/>
            <person name="Galperin M.Y."/>
            <person name="Jogler C."/>
        </authorList>
    </citation>
    <scope>NUCLEOTIDE SEQUENCE [LARGE SCALE GENOMIC DNA]</scope>
    <source>
        <strain evidence="2 3">K22_7</strain>
    </source>
</reference>